<accession>A0A382QXX3</accession>
<dbReference type="EMBL" id="UINC01117033">
    <property type="protein sequence ID" value="SVC89181.1"/>
    <property type="molecule type" value="Genomic_DNA"/>
</dbReference>
<evidence type="ECO:0000313" key="1">
    <source>
        <dbReference type="EMBL" id="SVC89181.1"/>
    </source>
</evidence>
<reference evidence="1" key="1">
    <citation type="submission" date="2018-05" db="EMBL/GenBank/DDBJ databases">
        <authorList>
            <person name="Lanie J.A."/>
            <person name="Ng W.-L."/>
            <person name="Kazmierczak K.M."/>
            <person name="Andrzejewski T.M."/>
            <person name="Davidsen T.M."/>
            <person name="Wayne K.J."/>
            <person name="Tettelin H."/>
            <person name="Glass J.I."/>
            <person name="Rusch D."/>
            <person name="Podicherti R."/>
            <person name="Tsui H.-C.T."/>
            <person name="Winkler M.E."/>
        </authorList>
    </citation>
    <scope>NUCLEOTIDE SEQUENCE</scope>
</reference>
<feature type="non-terminal residue" evidence="1">
    <location>
        <position position="1"/>
    </location>
</feature>
<sequence>ESSTTSCLITASSCHGHKVPSSIKDRCRLSEPFATERWKKAMAHYMLQVKYTLKAISQIAVSGDTRQEAVRPYHRVVAARHMHWMFQSSV</sequence>
<proteinExistence type="predicted"/>
<gene>
    <name evidence="1" type="ORF">METZ01_LOCUS342035</name>
</gene>
<dbReference type="AlphaFoldDB" id="A0A382QXX3"/>
<organism evidence="1">
    <name type="scientific">marine metagenome</name>
    <dbReference type="NCBI Taxonomy" id="408172"/>
    <lineage>
        <taxon>unclassified sequences</taxon>
        <taxon>metagenomes</taxon>
        <taxon>ecological metagenomes</taxon>
    </lineage>
</organism>
<name>A0A382QXX3_9ZZZZ</name>
<protein>
    <submittedName>
        <fullName evidence="1">Uncharacterized protein</fullName>
    </submittedName>
</protein>